<dbReference type="EMBL" id="BAABCE010000049">
    <property type="protein sequence ID" value="GAA3597655.1"/>
    <property type="molecule type" value="Genomic_DNA"/>
</dbReference>
<sequence length="62" mass="6487">MGTVPGGPLAERTLDPNLAPTFTPRKNAGSEIPNEAVNYPNAPPHRLKIKLGPLTEGVEGKG</sequence>
<comment type="caution">
    <text evidence="2">The sequence shown here is derived from an EMBL/GenBank/DDBJ whole genome shotgun (WGS) entry which is preliminary data.</text>
</comment>
<name>A0ABP6Z409_9ACTN</name>
<dbReference type="Proteomes" id="UP001500707">
    <property type="component" value="Unassembled WGS sequence"/>
</dbReference>
<protein>
    <submittedName>
        <fullName evidence="2">Uncharacterized protein</fullName>
    </submittedName>
</protein>
<evidence type="ECO:0000313" key="3">
    <source>
        <dbReference type="Proteomes" id="UP001500707"/>
    </source>
</evidence>
<gene>
    <name evidence="2" type="ORF">GCM10022295_92710</name>
</gene>
<evidence type="ECO:0000256" key="1">
    <source>
        <dbReference type="SAM" id="MobiDB-lite"/>
    </source>
</evidence>
<accession>A0ABP6Z409</accession>
<reference evidence="3" key="1">
    <citation type="journal article" date="2019" name="Int. J. Syst. Evol. Microbiol.">
        <title>The Global Catalogue of Microorganisms (GCM) 10K type strain sequencing project: providing services to taxonomists for standard genome sequencing and annotation.</title>
        <authorList>
            <consortium name="The Broad Institute Genomics Platform"/>
            <consortium name="The Broad Institute Genome Sequencing Center for Infectious Disease"/>
            <person name="Wu L."/>
            <person name="Ma J."/>
        </authorList>
    </citation>
    <scope>NUCLEOTIDE SEQUENCE [LARGE SCALE GENOMIC DNA]</scope>
    <source>
        <strain evidence="3">JCM 17656</strain>
    </source>
</reference>
<organism evidence="2 3">
    <name type="scientific">Streptomyces osmaniensis</name>
    <dbReference type="NCBI Taxonomy" id="593134"/>
    <lineage>
        <taxon>Bacteria</taxon>
        <taxon>Bacillati</taxon>
        <taxon>Actinomycetota</taxon>
        <taxon>Actinomycetes</taxon>
        <taxon>Kitasatosporales</taxon>
        <taxon>Streptomycetaceae</taxon>
        <taxon>Streptomyces</taxon>
    </lineage>
</organism>
<keyword evidence="3" id="KW-1185">Reference proteome</keyword>
<evidence type="ECO:0000313" key="2">
    <source>
        <dbReference type="EMBL" id="GAA3597655.1"/>
    </source>
</evidence>
<feature type="region of interest" description="Disordered" evidence="1">
    <location>
        <begin position="1"/>
        <end position="44"/>
    </location>
</feature>
<proteinExistence type="predicted"/>